<gene>
    <name evidence="1" type="ORF">RN001_004173</name>
</gene>
<name>A0AAN7PB14_9COLE</name>
<dbReference type="AlphaFoldDB" id="A0AAN7PB14"/>
<evidence type="ECO:0000313" key="2">
    <source>
        <dbReference type="Proteomes" id="UP001353858"/>
    </source>
</evidence>
<organism evidence="1 2">
    <name type="scientific">Aquatica leii</name>
    <dbReference type="NCBI Taxonomy" id="1421715"/>
    <lineage>
        <taxon>Eukaryota</taxon>
        <taxon>Metazoa</taxon>
        <taxon>Ecdysozoa</taxon>
        <taxon>Arthropoda</taxon>
        <taxon>Hexapoda</taxon>
        <taxon>Insecta</taxon>
        <taxon>Pterygota</taxon>
        <taxon>Neoptera</taxon>
        <taxon>Endopterygota</taxon>
        <taxon>Coleoptera</taxon>
        <taxon>Polyphaga</taxon>
        <taxon>Elateriformia</taxon>
        <taxon>Elateroidea</taxon>
        <taxon>Lampyridae</taxon>
        <taxon>Luciolinae</taxon>
        <taxon>Aquatica</taxon>
    </lineage>
</organism>
<keyword evidence="2" id="KW-1185">Reference proteome</keyword>
<sequence length="72" mass="8637">MTTNVRFQEQLLLDNEDTLIRESQRQFLRQLHVLNARIKEIMENQEMFIKFKESSSLQAKEIQAVTIHSEEM</sequence>
<comment type="caution">
    <text evidence="1">The sequence shown here is derived from an EMBL/GenBank/DDBJ whole genome shotgun (WGS) entry which is preliminary data.</text>
</comment>
<reference evidence="2" key="1">
    <citation type="submission" date="2023-01" db="EMBL/GenBank/DDBJ databases">
        <title>Key to firefly adult light organ development and bioluminescence: homeobox transcription factors regulate luciferase expression and transportation to peroxisome.</title>
        <authorList>
            <person name="Fu X."/>
        </authorList>
    </citation>
    <scope>NUCLEOTIDE SEQUENCE [LARGE SCALE GENOMIC DNA]</scope>
</reference>
<proteinExistence type="predicted"/>
<dbReference type="EMBL" id="JARPUR010000002">
    <property type="protein sequence ID" value="KAK4880854.1"/>
    <property type="molecule type" value="Genomic_DNA"/>
</dbReference>
<dbReference type="Proteomes" id="UP001353858">
    <property type="component" value="Unassembled WGS sequence"/>
</dbReference>
<accession>A0AAN7PB14</accession>
<protein>
    <submittedName>
        <fullName evidence="1">Uncharacterized protein</fullName>
    </submittedName>
</protein>
<evidence type="ECO:0000313" key="1">
    <source>
        <dbReference type="EMBL" id="KAK4880854.1"/>
    </source>
</evidence>